<keyword evidence="1" id="KW-0812">Transmembrane</keyword>
<dbReference type="EMBL" id="QFPO01000011">
    <property type="protein sequence ID" value="PZQ12802.1"/>
    <property type="molecule type" value="Genomic_DNA"/>
</dbReference>
<organism evidence="2 3">
    <name type="scientific">Rhodanobacter denitrificans</name>
    <dbReference type="NCBI Taxonomy" id="666685"/>
    <lineage>
        <taxon>Bacteria</taxon>
        <taxon>Pseudomonadati</taxon>
        <taxon>Pseudomonadota</taxon>
        <taxon>Gammaproteobacteria</taxon>
        <taxon>Lysobacterales</taxon>
        <taxon>Rhodanobacteraceae</taxon>
        <taxon>Rhodanobacter</taxon>
    </lineage>
</organism>
<feature type="transmembrane region" description="Helical" evidence="1">
    <location>
        <begin position="62"/>
        <end position="82"/>
    </location>
</feature>
<name>A0A2W5K6C7_9GAMM</name>
<protein>
    <recommendedName>
        <fullName evidence="4">Zinc ribbon domain-containing protein</fullName>
    </recommendedName>
</protein>
<evidence type="ECO:0000256" key="1">
    <source>
        <dbReference type="SAM" id="Phobius"/>
    </source>
</evidence>
<keyword evidence="1" id="KW-1133">Transmembrane helix</keyword>
<sequence>MKTECTLAALNRLDREDYEAVQQMLDTCMAVLLDPALWIWMIGLTLLCMLIGALIGWPRGRFWAGLLWGALLGPIGWLIVGFSKPNLPECPECGHRNARDAKVCRGCGVDLRKAGQRSQRSVTRGQSVGKGW</sequence>
<comment type="caution">
    <text evidence="2">The sequence shown here is derived from an EMBL/GenBank/DDBJ whole genome shotgun (WGS) entry which is preliminary data.</text>
</comment>
<reference evidence="2 3" key="1">
    <citation type="submission" date="2017-08" db="EMBL/GenBank/DDBJ databases">
        <title>Infants hospitalized years apart are colonized by the same room-sourced microbial strains.</title>
        <authorList>
            <person name="Brooks B."/>
            <person name="Olm M.R."/>
            <person name="Firek B.A."/>
            <person name="Baker R."/>
            <person name="Thomas B.C."/>
            <person name="Morowitz M.J."/>
            <person name="Banfield J.F."/>
        </authorList>
    </citation>
    <scope>NUCLEOTIDE SEQUENCE [LARGE SCALE GENOMIC DNA]</scope>
    <source>
        <strain evidence="2">S2_005_003_R2_42</strain>
    </source>
</reference>
<evidence type="ECO:0008006" key="4">
    <source>
        <dbReference type="Google" id="ProtNLM"/>
    </source>
</evidence>
<feature type="transmembrane region" description="Helical" evidence="1">
    <location>
        <begin position="37"/>
        <end position="55"/>
    </location>
</feature>
<proteinExistence type="predicted"/>
<evidence type="ECO:0000313" key="2">
    <source>
        <dbReference type="EMBL" id="PZQ12802.1"/>
    </source>
</evidence>
<dbReference type="Proteomes" id="UP000249046">
    <property type="component" value="Unassembled WGS sequence"/>
</dbReference>
<gene>
    <name evidence="2" type="ORF">DI564_12150</name>
</gene>
<dbReference type="AlphaFoldDB" id="A0A2W5K6C7"/>
<accession>A0A2W5K6C7</accession>
<evidence type="ECO:0000313" key="3">
    <source>
        <dbReference type="Proteomes" id="UP000249046"/>
    </source>
</evidence>
<keyword evidence="1" id="KW-0472">Membrane</keyword>